<comment type="caution">
    <text evidence="2">The sequence shown here is derived from an EMBL/GenBank/DDBJ whole genome shotgun (WGS) entry which is preliminary data.</text>
</comment>
<dbReference type="Gene3D" id="3.60.20.40">
    <property type="match status" value="1"/>
</dbReference>
<dbReference type="PRINTS" id="PR01210">
    <property type="entry name" value="GGTRANSPTASE"/>
</dbReference>
<dbReference type="PANTHER" id="PTHR43881">
    <property type="entry name" value="GAMMA-GLUTAMYLTRANSPEPTIDASE (AFU_ORTHOLOGUE AFUA_4G13580)"/>
    <property type="match status" value="1"/>
</dbReference>
<dbReference type="InterPro" id="IPR029055">
    <property type="entry name" value="Ntn_hydrolases_N"/>
</dbReference>
<protein>
    <recommendedName>
        <fullName evidence="4">Gamma-glutamyltransferase ywrD</fullName>
    </recommendedName>
</protein>
<name>A0A4T0HJ06_WALIC</name>
<proteinExistence type="predicted"/>
<evidence type="ECO:0000256" key="1">
    <source>
        <dbReference type="SAM" id="MobiDB-lite"/>
    </source>
</evidence>
<dbReference type="PANTHER" id="PTHR43881:SF1">
    <property type="entry name" value="GAMMA-GLUTAMYLTRANSPEPTIDASE (AFU_ORTHOLOGUE AFUA_4G13580)"/>
    <property type="match status" value="1"/>
</dbReference>
<dbReference type="SUPFAM" id="SSF56235">
    <property type="entry name" value="N-terminal nucleophile aminohydrolases (Ntn hydrolases)"/>
    <property type="match status" value="1"/>
</dbReference>
<dbReference type="InterPro" id="IPR052896">
    <property type="entry name" value="GGT-like_enzyme"/>
</dbReference>
<dbReference type="Proteomes" id="UP000306954">
    <property type="component" value="Unassembled WGS sequence"/>
</dbReference>
<organism evidence="2 3">
    <name type="scientific">Wallemia ichthyophaga</name>
    <dbReference type="NCBI Taxonomy" id="245174"/>
    <lineage>
        <taxon>Eukaryota</taxon>
        <taxon>Fungi</taxon>
        <taxon>Dikarya</taxon>
        <taxon>Basidiomycota</taxon>
        <taxon>Wallemiomycotina</taxon>
        <taxon>Wallemiomycetes</taxon>
        <taxon>Wallemiales</taxon>
        <taxon>Wallemiaceae</taxon>
        <taxon>Wallemia</taxon>
    </lineage>
</organism>
<dbReference type="Gene3D" id="1.10.246.130">
    <property type="match status" value="1"/>
</dbReference>
<dbReference type="InterPro" id="IPR043138">
    <property type="entry name" value="GGT_lsub"/>
</dbReference>
<dbReference type="EMBL" id="SPOF01000005">
    <property type="protein sequence ID" value="TIB15976.1"/>
    <property type="molecule type" value="Genomic_DNA"/>
</dbReference>
<dbReference type="Pfam" id="PF01019">
    <property type="entry name" value="G_glu_transpept"/>
    <property type="match status" value="1"/>
</dbReference>
<feature type="region of interest" description="Disordered" evidence="1">
    <location>
        <begin position="1"/>
        <end position="29"/>
    </location>
</feature>
<gene>
    <name evidence="2" type="ORF">E3P90_00637</name>
</gene>
<accession>A0A4T0HJ06</accession>
<evidence type="ECO:0008006" key="4">
    <source>
        <dbReference type="Google" id="ProtNLM"/>
    </source>
</evidence>
<evidence type="ECO:0000313" key="3">
    <source>
        <dbReference type="Proteomes" id="UP000306954"/>
    </source>
</evidence>
<dbReference type="InterPro" id="IPR043137">
    <property type="entry name" value="GGT_ssub_C"/>
</dbReference>
<reference evidence="2 3" key="1">
    <citation type="submission" date="2019-03" db="EMBL/GenBank/DDBJ databases">
        <title>Sequencing 23 genomes of Wallemia ichthyophaga.</title>
        <authorList>
            <person name="Gostincar C."/>
        </authorList>
    </citation>
    <scope>NUCLEOTIDE SEQUENCE [LARGE SCALE GENOMIC DNA]</scope>
    <source>
        <strain evidence="2 3">EXF-8621</strain>
    </source>
</reference>
<sequence length="612" mass="66438">MLMYTDSSPDDKMQFSSRRSTVHSRRGLVSTSQPLASQAGVKVLDLGGNAVDAAVAVAAALNVTEPSSTGIGGDMFLLYYAASERRVYGLNGSGRSPAALTRDKVHSLRLHNDAGTLPFDSIHSVTTPGAAAGWCDAVEAFGSHSLTLHQILDPAIRLARHGYPVHELTAAQWRQAEEQLQRASPNAHEMLLNGRAPREGEIMYMVGALAKNTGMSHFLTTQPNLARTFEELAQHGKDGFYRGRVADEIVGLVASRGGLLSHSDLAAHRSEFVEPLTYTYAGEYVVHECPPNGQGVTALIALGILESCERLGLLSAPLLSLPHNGTEYLHFLIESLRLAFADSKRYTCDPTFSTHNTSTPTPPFDYTKLLAPDYLDARARLIHPHKVSSVQHGAPEHSSDTVYFTVADEHGNVASFINSNYAGFGTGAVPRGCGFTLQNRGAGFVLEKGHPNELDGGKRPYHTIIPAICTLKSTNDIFLSWSVMGGFNQPQGQLQTFLNILRGLSPQEAVDKERFCIGAIKQARTPNPPVPLKQSALQSQMHDSDINTEVNMEEGVDEIVLEELKRMGHDVTIARKMQRQVCGRGQIIQKTAHNVWSAGSDMRADGCAMPQV</sequence>
<evidence type="ECO:0000313" key="2">
    <source>
        <dbReference type="EMBL" id="TIB15976.1"/>
    </source>
</evidence>
<dbReference type="AlphaFoldDB" id="A0A4T0HJ06"/>